<name>A0ABX4FQJ7_9GAMM</name>
<dbReference type="Proteomes" id="UP000215999">
    <property type="component" value="Unassembled WGS sequence"/>
</dbReference>
<comment type="caution">
    <text evidence="1">The sequence shown here is derived from an EMBL/GenBank/DDBJ whole genome shotgun (WGS) entry which is preliminary data.</text>
</comment>
<reference evidence="1 2" key="1">
    <citation type="journal article" date="2016" name="Antonie Van Leeuwenhoek">
        <title>Photobacterium sanguinicancri sp. nov. isolated from marine animals.</title>
        <authorList>
            <person name="Gomez-Gil B."/>
            <person name="Roque A."/>
            <person name="Rotllant G."/>
            <person name="Romalde J.L."/>
            <person name="Doce A."/>
            <person name="Eggermont M."/>
            <person name="Defoirdt T."/>
        </authorList>
    </citation>
    <scope>NUCLEOTIDE SEQUENCE [LARGE SCALE GENOMIC DNA]</scope>
    <source>
        <strain evidence="1 2">CAIM 1827</strain>
    </source>
</reference>
<keyword evidence="2" id="KW-1185">Reference proteome</keyword>
<organism evidence="1 2">
    <name type="scientific">Photobacterium sanguinicancri</name>
    <dbReference type="NCBI Taxonomy" id="875932"/>
    <lineage>
        <taxon>Bacteria</taxon>
        <taxon>Pseudomonadati</taxon>
        <taxon>Pseudomonadota</taxon>
        <taxon>Gammaproteobacteria</taxon>
        <taxon>Vibrionales</taxon>
        <taxon>Vibrionaceae</taxon>
        <taxon>Photobacterium</taxon>
    </lineage>
</organism>
<evidence type="ECO:0000313" key="2">
    <source>
        <dbReference type="Proteomes" id="UP000215999"/>
    </source>
</evidence>
<protein>
    <submittedName>
        <fullName evidence="1">rRNA methyltransferase</fullName>
    </submittedName>
</protein>
<gene>
    <name evidence="1" type="ORF">ASV53_24775</name>
</gene>
<dbReference type="GO" id="GO:0008168">
    <property type="term" value="F:methyltransferase activity"/>
    <property type="evidence" value="ECO:0007669"/>
    <property type="project" value="UniProtKB-KW"/>
</dbReference>
<evidence type="ECO:0000313" key="1">
    <source>
        <dbReference type="EMBL" id="OZS41263.1"/>
    </source>
</evidence>
<sequence length="49" mass="5356">MEIVHIDAPDDARLDDYRSLTDTALRTRLEPAGGLYIAEAATVIERAVA</sequence>
<dbReference type="GO" id="GO:0032259">
    <property type="term" value="P:methylation"/>
    <property type="evidence" value="ECO:0007669"/>
    <property type="project" value="UniProtKB-KW"/>
</dbReference>
<keyword evidence="1" id="KW-0808">Transferase</keyword>
<dbReference type="EMBL" id="NOIF01000493">
    <property type="protein sequence ID" value="OZS41263.1"/>
    <property type="molecule type" value="Genomic_DNA"/>
</dbReference>
<keyword evidence="1" id="KW-0489">Methyltransferase</keyword>
<proteinExistence type="predicted"/>
<accession>A0ABX4FQJ7</accession>
<feature type="non-terminal residue" evidence="1">
    <location>
        <position position="49"/>
    </location>
</feature>